<dbReference type="AlphaFoldDB" id="A0A8J2LG82"/>
<protein>
    <submittedName>
        <fullName evidence="2">Uncharacterized protein</fullName>
    </submittedName>
</protein>
<dbReference type="Proteomes" id="UP000708208">
    <property type="component" value="Unassembled WGS sequence"/>
</dbReference>
<comment type="caution">
    <text evidence="2">The sequence shown here is derived from an EMBL/GenBank/DDBJ whole genome shotgun (WGS) entry which is preliminary data.</text>
</comment>
<reference evidence="2" key="1">
    <citation type="submission" date="2021-06" db="EMBL/GenBank/DDBJ databases">
        <authorList>
            <person name="Hodson N. C."/>
            <person name="Mongue J. A."/>
            <person name="Jaron S. K."/>
        </authorList>
    </citation>
    <scope>NUCLEOTIDE SEQUENCE</scope>
</reference>
<accession>A0A8J2LG82</accession>
<proteinExistence type="predicted"/>
<feature type="transmembrane region" description="Helical" evidence="1">
    <location>
        <begin position="108"/>
        <end position="126"/>
    </location>
</feature>
<evidence type="ECO:0000256" key="1">
    <source>
        <dbReference type="SAM" id="Phobius"/>
    </source>
</evidence>
<keyword evidence="1" id="KW-0812">Transmembrane</keyword>
<dbReference type="EMBL" id="CAJVCH010565135">
    <property type="protein sequence ID" value="CAG7832449.1"/>
    <property type="molecule type" value="Genomic_DNA"/>
</dbReference>
<feature type="transmembrane region" description="Helical" evidence="1">
    <location>
        <begin position="78"/>
        <end position="96"/>
    </location>
</feature>
<sequence>MLLAGLQLIPRRFLEEAKVLMMFSVLQESYAQIRYGITTSAQKRTKIDAAVVQFWKRLIIYTRNQCNLVSKIQSRLELVISFSSMVVLTILAFVLINYTSLESNGRNLGFLSLSFCFTIALLLRLYTKCVMAEKITLQEHKISCFLCELSSESDPYDVPLQLQV</sequence>
<evidence type="ECO:0000313" key="3">
    <source>
        <dbReference type="Proteomes" id="UP000708208"/>
    </source>
</evidence>
<gene>
    <name evidence="2" type="ORF">AFUS01_LOCUS42133</name>
</gene>
<name>A0A8J2LG82_9HEXA</name>
<organism evidence="2 3">
    <name type="scientific">Allacma fusca</name>
    <dbReference type="NCBI Taxonomy" id="39272"/>
    <lineage>
        <taxon>Eukaryota</taxon>
        <taxon>Metazoa</taxon>
        <taxon>Ecdysozoa</taxon>
        <taxon>Arthropoda</taxon>
        <taxon>Hexapoda</taxon>
        <taxon>Collembola</taxon>
        <taxon>Symphypleona</taxon>
        <taxon>Sminthuridae</taxon>
        <taxon>Allacma</taxon>
    </lineage>
</organism>
<keyword evidence="1" id="KW-1133">Transmembrane helix</keyword>
<keyword evidence="3" id="KW-1185">Reference proteome</keyword>
<keyword evidence="1" id="KW-0472">Membrane</keyword>
<evidence type="ECO:0000313" key="2">
    <source>
        <dbReference type="EMBL" id="CAG7832449.1"/>
    </source>
</evidence>